<feature type="region of interest" description="Disordered" evidence="1">
    <location>
        <begin position="81"/>
        <end position="109"/>
    </location>
</feature>
<dbReference type="Gene3D" id="3.40.50.11460">
    <property type="match status" value="1"/>
</dbReference>
<evidence type="ECO:0000256" key="1">
    <source>
        <dbReference type="SAM" id="MobiDB-lite"/>
    </source>
</evidence>
<dbReference type="EMBL" id="JANIAA010000235">
    <property type="protein sequence ID" value="MCQ8195673.1"/>
    <property type="molecule type" value="Genomic_DNA"/>
</dbReference>
<feature type="non-terminal residue" evidence="3">
    <location>
        <position position="165"/>
    </location>
</feature>
<evidence type="ECO:0000259" key="2">
    <source>
        <dbReference type="Pfam" id="PF22953"/>
    </source>
</evidence>
<gene>
    <name evidence="3" type="ORF">NP777_47225</name>
</gene>
<name>A0ABT1VF86_9ACTN</name>
<accession>A0ABT1VF86</accession>
<keyword evidence="4" id="KW-1185">Reference proteome</keyword>
<dbReference type="InterPro" id="IPR036291">
    <property type="entry name" value="NAD(P)-bd_dom_sf"/>
</dbReference>
<dbReference type="SUPFAM" id="SSF51735">
    <property type="entry name" value="NAD(P)-binding Rossmann-fold domains"/>
    <property type="match status" value="1"/>
</dbReference>
<evidence type="ECO:0000313" key="3">
    <source>
        <dbReference type="EMBL" id="MCQ8195673.1"/>
    </source>
</evidence>
<comment type="caution">
    <text evidence="3">The sequence shown here is derived from an EMBL/GenBank/DDBJ whole genome shotgun (WGS) entry which is preliminary data.</text>
</comment>
<dbReference type="Proteomes" id="UP001204746">
    <property type="component" value="Unassembled WGS sequence"/>
</dbReference>
<protein>
    <recommendedName>
        <fullName evidence="2">Polyketide synthase extender module SpnB-like Rossmann fold domain-containing protein</fullName>
    </recommendedName>
</protein>
<dbReference type="InterPro" id="IPR055123">
    <property type="entry name" value="SpnB-like_Rossmann"/>
</dbReference>
<organism evidence="3 4">
    <name type="scientific">Streptomyces rugosispiralis</name>
    <dbReference type="NCBI Taxonomy" id="2967341"/>
    <lineage>
        <taxon>Bacteria</taxon>
        <taxon>Bacillati</taxon>
        <taxon>Actinomycetota</taxon>
        <taxon>Actinomycetes</taxon>
        <taxon>Kitasatosporales</taxon>
        <taxon>Streptomycetaceae</taxon>
        <taxon>Streptomyces</taxon>
    </lineage>
</organism>
<evidence type="ECO:0000313" key="4">
    <source>
        <dbReference type="Proteomes" id="UP001204746"/>
    </source>
</evidence>
<sequence length="165" mass="16705">GARGGRQESLYRLDWAEVSAQGAAGRWALLGSDALGLASAGQGFDTYADLEALAAAVESGATALPDDVVVALACPARPAFEDTPEGRPGSWGLPQVAGRGGTGESSPVDAAHRATGEALELVQAWLADDRFANSRLVVLTSGAVAAGADEPVADLTHAAVWGLVR</sequence>
<feature type="non-terminal residue" evidence="3">
    <location>
        <position position="1"/>
    </location>
</feature>
<reference evidence="3 4" key="1">
    <citation type="submission" date="2022-07" db="EMBL/GenBank/DDBJ databases">
        <authorList>
            <person name="Phongsopitanun W."/>
            <person name="Tanasupawat S."/>
        </authorList>
    </citation>
    <scope>NUCLEOTIDE SEQUENCE [LARGE SCALE GENOMIC DNA]</scope>
    <source>
        <strain evidence="3 4">RCU-064</strain>
    </source>
</reference>
<dbReference type="Pfam" id="PF22953">
    <property type="entry name" value="SpnB_Rossmann"/>
    <property type="match status" value="1"/>
</dbReference>
<proteinExistence type="predicted"/>
<feature type="domain" description="Polyketide synthase extender module SpnB-like Rossmann fold" evidence="2">
    <location>
        <begin position="116"/>
        <end position="165"/>
    </location>
</feature>